<reference evidence="2 3" key="1">
    <citation type="journal article" date="2016" name="BMC Genomics">
        <title>Comparative genomics reveals Cyclospora cayetanensis possesses coccidia-like metabolism and invasion components but unique surface antigens.</title>
        <authorList>
            <person name="Liu S."/>
            <person name="Wang L."/>
            <person name="Zheng H."/>
            <person name="Xu Z."/>
            <person name="Roellig D.M."/>
            <person name="Li N."/>
            <person name="Frace M.A."/>
            <person name="Tang K."/>
            <person name="Arrowood M.J."/>
            <person name="Moss D.M."/>
            <person name="Zhang L."/>
            <person name="Feng Y."/>
            <person name="Xiao L."/>
        </authorList>
    </citation>
    <scope>NUCLEOTIDE SEQUENCE [LARGE SCALE GENOMIC DNA]</scope>
    <source>
        <strain evidence="2 3">CHN_HEN01</strain>
    </source>
</reference>
<dbReference type="AlphaFoldDB" id="A0A1D3CZF6"/>
<dbReference type="InParanoid" id="A0A1D3CZF6"/>
<sequence length="187" mass="20206">MRGLEASPPNSEEAPKTHTDTADTATAAAKSSDTAPTGSEAAAGPAATSPTTGVTAACTARPWVDKVLPRSGEASPRVAVCLCQQIRLLEFIFKEKPKGIAFALWGQEIHLLWLQGFITKVDEEANLLTFDDGTQTLEYCAVFVRPHPVILEHEALAEFRLERLSLAPSKDPNAEAEWMLHVSVLLD</sequence>
<protein>
    <submittedName>
        <fullName evidence="2">Uncharacterized protein</fullName>
    </submittedName>
</protein>
<evidence type="ECO:0000256" key="1">
    <source>
        <dbReference type="SAM" id="MobiDB-lite"/>
    </source>
</evidence>
<dbReference type="Proteomes" id="UP000095192">
    <property type="component" value="Unassembled WGS sequence"/>
</dbReference>
<organism evidence="2 3">
    <name type="scientific">Cyclospora cayetanensis</name>
    <dbReference type="NCBI Taxonomy" id="88456"/>
    <lineage>
        <taxon>Eukaryota</taxon>
        <taxon>Sar</taxon>
        <taxon>Alveolata</taxon>
        <taxon>Apicomplexa</taxon>
        <taxon>Conoidasida</taxon>
        <taxon>Coccidia</taxon>
        <taxon>Eucoccidiorida</taxon>
        <taxon>Eimeriorina</taxon>
        <taxon>Eimeriidae</taxon>
        <taxon>Cyclospora</taxon>
    </lineage>
</organism>
<gene>
    <name evidence="2" type="ORF">cyc_04665</name>
</gene>
<dbReference type="VEuPathDB" id="ToxoDB:cyc_04665"/>
<feature type="compositionally biased region" description="Low complexity" evidence="1">
    <location>
        <begin position="22"/>
        <end position="54"/>
    </location>
</feature>
<name>A0A1D3CZF6_9EIME</name>
<keyword evidence="3" id="KW-1185">Reference proteome</keyword>
<accession>A0A1D3CZF6</accession>
<evidence type="ECO:0000313" key="3">
    <source>
        <dbReference type="Proteomes" id="UP000095192"/>
    </source>
</evidence>
<feature type="region of interest" description="Disordered" evidence="1">
    <location>
        <begin position="1"/>
        <end position="54"/>
    </location>
</feature>
<evidence type="ECO:0000313" key="2">
    <source>
        <dbReference type="EMBL" id="OEH76584.1"/>
    </source>
</evidence>
<comment type="caution">
    <text evidence="2">The sequence shown here is derived from an EMBL/GenBank/DDBJ whole genome shotgun (WGS) entry which is preliminary data.</text>
</comment>
<proteinExistence type="predicted"/>
<dbReference type="EMBL" id="JROU02001405">
    <property type="protein sequence ID" value="OEH76584.1"/>
    <property type="molecule type" value="Genomic_DNA"/>
</dbReference>